<evidence type="ECO:0000259" key="7">
    <source>
        <dbReference type="Pfam" id="PF02776"/>
    </source>
</evidence>
<dbReference type="PANTHER" id="PTHR18968:SF13">
    <property type="entry name" value="ACETOLACTATE SYNTHASE CATALYTIC SUBUNIT, MITOCHONDRIAL"/>
    <property type="match status" value="1"/>
</dbReference>
<comment type="cofactor">
    <cofactor evidence="1">
        <name>thiamine diphosphate</name>
        <dbReference type="ChEBI" id="CHEBI:58937"/>
    </cofactor>
</comment>
<evidence type="ECO:0000256" key="2">
    <source>
        <dbReference type="ARBA" id="ARBA00007812"/>
    </source>
</evidence>
<dbReference type="GO" id="GO:0009097">
    <property type="term" value="P:isoleucine biosynthetic process"/>
    <property type="evidence" value="ECO:0007669"/>
    <property type="project" value="TreeGrafter"/>
</dbReference>
<dbReference type="GO" id="GO:0009099">
    <property type="term" value="P:L-valine biosynthetic process"/>
    <property type="evidence" value="ECO:0007669"/>
    <property type="project" value="TreeGrafter"/>
</dbReference>
<dbReference type="Proteomes" id="UP000295281">
    <property type="component" value="Unassembled WGS sequence"/>
</dbReference>
<dbReference type="GO" id="GO:0003984">
    <property type="term" value="F:acetolactate synthase activity"/>
    <property type="evidence" value="ECO:0007669"/>
    <property type="project" value="TreeGrafter"/>
</dbReference>
<dbReference type="SUPFAM" id="SSF52467">
    <property type="entry name" value="DHS-like NAD/FAD-binding domain"/>
    <property type="match status" value="1"/>
</dbReference>
<accession>A0A4R6UK10</accession>
<comment type="caution">
    <text evidence="8">The sequence shown here is derived from an EMBL/GenBank/DDBJ whole genome shotgun (WGS) entry which is preliminary data.</text>
</comment>
<reference evidence="8 9" key="1">
    <citation type="submission" date="2019-03" db="EMBL/GenBank/DDBJ databases">
        <title>Genomic Encyclopedia of Type Strains, Phase IV (KMG-IV): sequencing the most valuable type-strain genomes for metagenomic binning, comparative biology and taxonomic classification.</title>
        <authorList>
            <person name="Goeker M."/>
        </authorList>
    </citation>
    <scope>NUCLEOTIDE SEQUENCE [LARGE SCALE GENOMIC DNA]</scope>
    <source>
        <strain evidence="8 9">DSM 46770</strain>
    </source>
</reference>
<feature type="domain" description="Thiamine pyrophosphate enzyme N-terminal TPP-binding" evidence="7">
    <location>
        <begin position="12"/>
        <end position="121"/>
    </location>
</feature>
<proteinExistence type="inferred from homology"/>
<keyword evidence="3 4" id="KW-0786">Thiamine pyrophosphate</keyword>
<dbReference type="Gene3D" id="3.40.50.1220">
    <property type="entry name" value="TPP-binding domain"/>
    <property type="match status" value="1"/>
</dbReference>
<dbReference type="InterPro" id="IPR000399">
    <property type="entry name" value="TPP-bd_CS"/>
</dbReference>
<dbReference type="InterPro" id="IPR029035">
    <property type="entry name" value="DHS-like_NAD/FAD-binding_dom"/>
</dbReference>
<evidence type="ECO:0000259" key="5">
    <source>
        <dbReference type="Pfam" id="PF00205"/>
    </source>
</evidence>
<gene>
    <name evidence="8" type="ORF">EV190_12348</name>
</gene>
<feature type="domain" description="Thiamine pyrophosphate enzyme central" evidence="5">
    <location>
        <begin position="198"/>
        <end position="333"/>
    </location>
</feature>
<dbReference type="InterPro" id="IPR011766">
    <property type="entry name" value="TPP_enzyme_TPP-bd"/>
</dbReference>
<evidence type="ECO:0000256" key="3">
    <source>
        <dbReference type="ARBA" id="ARBA00023052"/>
    </source>
</evidence>
<dbReference type="SUPFAM" id="SSF52518">
    <property type="entry name" value="Thiamin diphosphate-binding fold (THDP-binding)"/>
    <property type="match status" value="2"/>
</dbReference>
<dbReference type="InterPro" id="IPR045229">
    <property type="entry name" value="TPP_enz"/>
</dbReference>
<organism evidence="8 9">
    <name type="scientific">Actinorugispora endophytica</name>
    <dbReference type="NCBI Taxonomy" id="1605990"/>
    <lineage>
        <taxon>Bacteria</taxon>
        <taxon>Bacillati</taxon>
        <taxon>Actinomycetota</taxon>
        <taxon>Actinomycetes</taxon>
        <taxon>Streptosporangiales</taxon>
        <taxon>Nocardiopsidaceae</taxon>
        <taxon>Actinorugispora</taxon>
    </lineage>
</organism>
<name>A0A4R6UK10_9ACTN</name>
<dbReference type="GO" id="GO:0030976">
    <property type="term" value="F:thiamine pyrophosphate binding"/>
    <property type="evidence" value="ECO:0007669"/>
    <property type="project" value="InterPro"/>
</dbReference>
<dbReference type="Pfam" id="PF00205">
    <property type="entry name" value="TPP_enzyme_M"/>
    <property type="match status" value="1"/>
</dbReference>
<dbReference type="PROSITE" id="PS00187">
    <property type="entry name" value="TPP_ENZYMES"/>
    <property type="match status" value="1"/>
</dbReference>
<dbReference type="InterPro" id="IPR012001">
    <property type="entry name" value="Thiamin_PyroP_enz_TPP-bd_dom"/>
</dbReference>
<comment type="similarity">
    <text evidence="2 4">Belongs to the TPP enzyme family.</text>
</comment>
<dbReference type="InterPro" id="IPR029061">
    <property type="entry name" value="THDP-binding"/>
</dbReference>
<dbReference type="Pfam" id="PF02776">
    <property type="entry name" value="TPP_enzyme_N"/>
    <property type="match status" value="1"/>
</dbReference>
<dbReference type="AlphaFoldDB" id="A0A4R6UK10"/>
<keyword evidence="9" id="KW-1185">Reference proteome</keyword>
<dbReference type="GO" id="GO:0050660">
    <property type="term" value="F:flavin adenine dinucleotide binding"/>
    <property type="evidence" value="ECO:0007669"/>
    <property type="project" value="TreeGrafter"/>
</dbReference>
<dbReference type="GO" id="GO:0000287">
    <property type="term" value="F:magnesium ion binding"/>
    <property type="evidence" value="ECO:0007669"/>
    <property type="project" value="InterPro"/>
</dbReference>
<dbReference type="CDD" id="cd07035">
    <property type="entry name" value="TPP_PYR_POX_like"/>
    <property type="match status" value="1"/>
</dbReference>
<feature type="domain" description="Thiamine pyrophosphate enzyme TPP-binding" evidence="6">
    <location>
        <begin position="408"/>
        <end position="551"/>
    </location>
</feature>
<evidence type="ECO:0000259" key="6">
    <source>
        <dbReference type="Pfam" id="PF02775"/>
    </source>
</evidence>
<dbReference type="Gene3D" id="3.40.50.970">
    <property type="match status" value="2"/>
</dbReference>
<evidence type="ECO:0000313" key="9">
    <source>
        <dbReference type="Proteomes" id="UP000295281"/>
    </source>
</evidence>
<dbReference type="GO" id="GO:0005948">
    <property type="term" value="C:acetolactate synthase complex"/>
    <property type="evidence" value="ECO:0007669"/>
    <property type="project" value="TreeGrafter"/>
</dbReference>
<protein>
    <submittedName>
        <fullName evidence="8">Benzoylformate decarboxylase</fullName>
    </submittedName>
</protein>
<dbReference type="Pfam" id="PF02775">
    <property type="entry name" value="TPP_enzyme_C"/>
    <property type="match status" value="1"/>
</dbReference>
<dbReference type="RefSeq" id="WP_208113249.1">
    <property type="nucleotide sequence ID" value="NZ_SNYN01000023.1"/>
</dbReference>
<dbReference type="CDD" id="cd02002">
    <property type="entry name" value="TPP_BFDC"/>
    <property type="match status" value="1"/>
</dbReference>
<evidence type="ECO:0000256" key="4">
    <source>
        <dbReference type="RuleBase" id="RU362132"/>
    </source>
</evidence>
<dbReference type="EMBL" id="SNYN01000023">
    <property type="protein sequence ID" value="TDQ46892.1"/>
    <property type="molecule type" value="Genomic_DNA"/>
</dbReference>
<dbReference type="InterPro" id="IPR012000">
    <property type="entry name" value="Thiamin_PyroP_enz_cen_dom"/>
</dbReference>
<evidence type="ECO:0000313" key="8">
    <source>
        <dbReference type="EMBL" id="TDQ46892.1"/>
    </source>
</evidence>
<evidence type="ECO:0000256" key="1">
    <source>
        <dbReference type="ARBA" id="ARBA00001964"/>
    </source>
</evidence>
<sequence length="555" mass="58605">MTRAHQVPPRPGRAALFEQFRADGITRMFGNPGTVEQGFLDALEDFPDFHYVLALQETVAAGIADGYARATGGPALLQLHSGVGLGNGIGMLYQSRRGHTPLVCVAGEAGVRYDAMDAQMAADLVAMARPVTKWAARATDPSSLLRMVRRAVKIAMTPPRGPVFLALPMDVLDAVTTEPALPTSIPTTRAVCAPDVAEQAARLLAGARRPLVLVGDGVALSGAQEELARAAEALGAMVWQVDSSEVNIPADHPLSAGQTGHMFGHASRAVVADADAVLIVGTYVFPEVFADLASPFAPDARIVHVDLDGYEIAKNHPVDLGVVADPAPTLAAITDALVSLRSAADAEAARGRLEDARAAARGRVTGAARPAEGEPLLAAFMRELSARLDDDTVVFDEALTASGIITDFLPPRIPGRYHLTRGGSLGVGFPGAVGAKLAHPDRTVIGFSGDGGSMYTYQALWTAARYGVAARFVVCNNGRYQLLDSNIDQYWRERGIAPRDYPSGFDLSRPDIRFAEVARGLGVAATRVDKAEQVPDAVDRMLACPGPFLVDLHTG</sequence>
<dbReference type="PANTHER" id="PTHR18968">
    <property type="entry name" value="THIAMINE PYROPHOSPHATE ENZYMES"/>
    <property type="match status" value="1"/>
</dbReference>